<organism evidence="1">
    <name type="scientific">marine metagenome</name>
    <dbReference type="NCBI Taxonomy" id="408172"/>
    <lineage>
        <taxon>unclassified sequences</taxon>
        <taxon>metagenomes</taxon>
        <taxon>ecological metagenomes</taxon>
    </lineage>
</organism>
<protein>
    <recommendedName>
        <fullName evidence="2">3-deoxy-manno-octulosonate cytidylyltransferase</fullName>
    </recommendedName>
</protein>
<name>A0A382H2S8_9ZZZZ</name>
<evidence type="ECO:0008006" key="2">
    <source>
        <dbReference type="Google" id="ProtNLM"/>
    </source>
</evidence>
<feature type="non-terminal residue" evidence="1">
    <location>
        <position position="208"/>
    </location>
</feature>
<dbReference type="Pfam" id="PF02348">
    <property type="entry name" value="CTP_transf_3"/>
    <property type="match status" value="1"/>
</dbReference>
<proteinExistence type="predicted"/>
<reference evidence="1" key="1">
    <citation type="submission" date="2018-05" db="EMBL/GenBank/DDBJ databases">
        <authorList>
            <person name="Lanie J.A."/>
            <person name="Ng W.-L."/>
            <person name="Kazmierczak K.M."/>
            <person name="Andrzejewski T.M."/>
            <person name="Davidsen T.M."/>
            <person name="Wayne K.J."/>
            <person name="Tettelin H."/>
            <person name="Glass J.I."/>
            <person name="Rusch D."/>
            <person name="Podicherti R."/>
            <person name="Tsui H.-C.T."/>
            <person name="Winkler M.E."/>
        </authorList>
    </citation>
    <scope>NUCLEOTIDE SEQUENCE</scope>
</reference>
<dbReference type="GO" id="GO:0005829">
    <property type="term" value="C:cytosol"/>
    <property type="evidence" value="ECO:0007669"/>
    <property type="project" value="TreeGrafter"/>
</dbReference>
<dbReference type="PANTHER" id="PTHR42866">
    <property type="entry name" value="3-DEOXY-MANNO-OCTULOSONATE CYTIDYLYLTRANSFERASE"/>
    <property type="match status" value="1"/>
</dbReference>
<gene>
    <name evidence="1" type="ORF">METZ01_LOCUS234480</name>
</gene>
<dbReference type="EMBL" id="UINC01058868">
    <property type="protein sequence ID" value="SVB81626.1"/>
    <property type="molecule type" value="Genomic_DNA"/>
</dbReference>
<accession>A0A382H2S8</accession>
<evidence type="ECO:0000313" key="1">
    <source>
        <dbReference type="EMBL" id="SVB81626.1"/>
    </source>
</evidence>
<dbReference type="AlphaFoldDB" id="A0A382H2S8"/>
<sequence length="208" mass="23872">MKVGYLVTARLKSTRLPRKLLLEIKGKSVISHMLDRLKLANNVDEIIICTSTEDQDRPLGELAKENNVKCFFGNPDDVLTRLLGAADEFDLDYILNITADCPFVDPFYADKIVEEYLETDADLIRQFDLPHGVFSYGIKVEALRKVVELKDSSDTEVWGRYFTDTGLFNVVDLDVNDKHHNRPGLRMTLDYPEDLEFFKAVFDVLYVE</sequence>
<dbReference type="InterPro" id="IPR029044">
    <property type="entry name" value="Nucleotide-diphossugar_trans"/>
</dbReference>
<dbReference type="Gene3D" id="3.90.550.10">
    <property type="entry name" value="Spore Coat Polysaccharide Biosynthesis Protein SpsA, Chain A"/>
    <property type="match status" value="1"/>
</dbReference>
<dbReference type="InterPro" id="IPR003329">
    <property type="entry name" value="Cytidylyl_trans"/>
</dbReference>
<dbReference type="SUPFAM" id="SSF53448">
    <property type="entry name" value="Nucleotide-diphospho-sugar transferases"/>
    <property type="match status" value="1"/>
</dbReference>
<dbReference type="PANTHER" id="PTHR42866:SF1">
    <property type="entry name" value="SPORE COAT POLYSACCHARIDE BIOSYNTHESIS PROTEIN SPSF"/>
    <property type="match status" value="1"/>
</dbReference>